<dbReference type="InterPro" id="IPR016187">
    <property type="entry name" value="CTDL_fold"/>
</dbReference>
<dbReference type="CDD" id="cd00037">
    <property type="entry name" value="CLECT"/>
    <property type="match status" value="1"/>
</dbReference>
<keyword evidence="2" id="KW-1185">Reference proteome</keyword>
<gene>
    <name evidence="1" type="ORF">MCOR_17648</name>
</gene>
<dbReference type="Gene3D" id="3.10.100.10">
    <property type="entry name" value="Mannose-Binding Protein A, subunit A"/>
    <property type="match status" value="1"/>
</dbReference>
<reference evidence="1 2" key="1">
    <citation type="submission" date="2020-06" db="EMBL/GenBank/DDBJ databases">
        <authorList>
            <person name="Li R."/>
            <person name="Bekaert M."/>
        </authorList>
    </citation>
    <scope>NUCLEOTIDE SEQUENCE [LARGE SCALE GENOMIC DNA]</scope>
    <source>
        <strain evidence="2">wild</strain>
    </source>
</reference>
<accession>A0A6J8BGI8</accession>
<dbReference type="InterPro" id="IPR016186">
    <property type="entry name" value="C-type_lectin-like/link_sf"/>
</dbReference>
<organism evidence="1 2">
    <name type="scientific">Mytilus coruscus</name>
    <name type="common">Sea mussel</name>
    <dbReference type="NCBI Taxonomy" id="42192"/>
    <lineage>
        <taxon>Eukaryota</taxon>
        <taxon>Metazoa</taxon>
        <taxon>Spiralia</taxon>
        <taxon>Lophotrochozoa</taxon>
        <taxon>Mollusca</taxon>
        <taxon>Bivalvia</taxon>
        <taxon>Autobranchia</taxon>
        <taxon>Pteriomorphia</taxon>
        <taxon>Mytilida</taxon>
        <taxon>Mytiloidea</taxon>
        <taxon>Mytilidae</taxon>
        <taxon>Mytilinae</taxon>
        <taxon>Mytilus</taxon>
    </lineage>
</organism>
<dbReference type="EMBL" id="CACVKT020003120">
    <property type="protein sequence ID" value="CAC5381779.1"/>
    <property type="molecule type" value="Genomic_DNA"/>
</dbReference>
<proteinExistence type="predicted"/>
<dbReference type="OrthoDB" id="6153550at2759"/>
<sequence>MTFFYNDKTGECVLHSKTFKYSQPELNSGNWNMYLFEVAGSRCLSNVPKFLYYRNLDLCYNFNAEHYIDYTGHIIPTCSSYGAELLRIDSQDRQTYVEYILEGRPTLRVAIQGRSVSPWFVWTLFDGSPLSYTNWRLPGPKTGDYYIQIFKDDQWTEQVNFNVDKNAIFLCEIR</sequence>
<evidence type="ECO:0000313" key="2">
    <source>
        <dbReference type="Proteomes" id="UP000507470"/>
    </source>
</evidence>
<evidence type="ECO:0000313" key="1">
    <source>
        <dbReference type="EMBL" id="CAC5381779.1"/>
    </source>
</evidence>
<dbReference type="AlphaFoldDB" id="A0A6J8BGI8"/>
<protein>
    <submittedName>
        <fullName evidence="1">MRC</fullName>
    </submittedName>
</protein>
<dbReference type="Proteomes" id="UP000507470">
    <property type="component" value="Unassembled WGS sequence"/>
</dbReference>
<name>A0A6J8BGI8_MYTCO</name>
<dbReference type="SUPFAM" id="SSF56436">
    <property type="entry name" value="C-type lectin-like"/>
    <property type="match status" value="1"/>
</dbReference>